<evidence type="ECO:0000256" key="7">
    <source>
        <dbReference type="ARBA" id="ARBA00034078"/>
    </source>
</evidence>
<evidence type="ECO:0000313" key="10">
    <source>
        <dbReference type="Proteomes" id="UP000294678"/>
    </source>
</evidence>
<dbReference type="PANTHER" id="PTHR43583:SF1">
    <property type="entry name" value="2-IMINOACETATE SYNTHASE"/>
    <property type="match status" value="1"/>
</dbReference>
<dbReference type="PANTHER" id="PTHR43583">
    <property type="entry name" value="2-IMINOACETATE SYNTHASE"/>
    <property type="match status" value="1"/>
</dbReference>
<dbReference type="Pfam" id="PF06968">
    <property type="entry name" value="BATS"/>
    <property type="match status" value="1"/>
</dbReference>
<evidence type="ECO:0000256" key="4">
    <source>
        <dbReference type="ARBA" id="ARBA00022723"/>
    </source>
</evidence>
<feature type="domain" description="Radical SAM core" evidence="8">
    <location>
        <begin position="70"/>
        <end position="299"/>
    </location>
</feature>
<dbReference type="SFLD" id="SFLDS00029">
    <property type="entry name" value="Radical_SAM"/>
    <property type="match status" value="1"/>
</dbReference>
<dbReference type="InterPro" id="IPR013785">
    <property type="entry name" value="Aldolase_TIM"/>
</dbReference>
<accession>A0AA46E0A9</accession>
<dbReference type="AlphaFoldDB" id="A0AA46E0A9"/>
<keyword evidence="9" id="KW-0456">Lyase</keyword>
<dbReference type="GO" id="GO:0005506">
    <property type="term" value="F:iron ion binding"/>
    <property type="evidence" value="ECO:0007669"/>
    <property type="project" value="InterPro"/>
</dbReference>
<keyword evidence="3" id="KW-0949">S-adenosyl-L-methionine</keyword>
<name>A0AA46E0A9_9FUSO</name>
<dbReference type="Pfam" id="PF04055">
    <property type="entry name" value="Radical_SAM"/>
    <property type="match status" value="1"/>
</dbReference>
<evidence type="ECO:0000256" key="5">
    <source>
        <dbReference type="ARBA" id="ARBA00023004"/>
    </source>
</evidence>
<evidence type="ECO:0000259" key="8">
    <source>
        <dbReference type="PROSITE" id="PS51918"/>
    </source>
</evidence>
<proteinExistence type="predicted"/>
<dbReference type="SUPFAM" id="SSF102114">
    <property type="entry name" value="Radical SAM enzymes"/>
    <property type="match status" value="1"/>
</dbReference>
<organism evidence="9 10">
    <name type="scientific">Hypnocyclicus thermotrophus</name>
    <dbReference type="NCBI Taxonomy" id="1627895"/>
    <lineage>
        <taxon>Bacteria</taxon>
        <taxon>Fusobacteriati</taxon>
        <taxon>Fusobacteriota</taxon>
        <taxon>Fusobacteriia</taxon>
        <taxon>Fusobacteriales</taxon>
        <taxon>Fusobacteriaceae</taxon>
        <taxon>Hypnocyclicus</taxon>
    </lineage>
</organism>
<dbReference type="InterPro" id="IPR010722">
    <property type="entry name" value="BATS_dom"/>
</dbReference>
<dbReference type="InterPro" id="IPR006638">
    <property type="entry name" value="Elp3/MiaA/NifB-like_rSAM"/>
</dbReference>
<dbReference type="InterPro" id="IPR012726">
    <property type="entry name" value="ThiH"/>
</dbReference>
<keyword evidence="10" id="KW-1185">Reference proteome</keyword>
<dbReference type="RefSeq" id="WP_134112563.1">
    <property type="nucleotide sequence ID" value="NZ_SOBG01000002.1"/>
</dbReference>
<dbReference type="PROSITE" id="PS51918">
    <property type="entry name" value="RADICAL_SAM"/>
    <property type="match status" value="1"/>
</dbReference>
<dbReference type="InterPro" id="IPR034428">
    <property type="entry name" value="ThiH/NoCL/HydG-like"/>
</dbReference>
<dbReference type="SFLD" id="SFLDG01081">
    <property type="entry name" value="cleavage_of_the_Ca-Cb_bond_in"/>
    <property type="match status" value="1"/>
</dbReference>
<dbReference type="SFLD" id="SFLDG01060">
    <property type="entry name" value="BATS_domain_containing"/>
    <property type="match status" value="1"/>
</dbReference>
<comment type="cofactor">
    <cofactor evidence="7">
        <name>[2Fe-2S] cluster</name>
        <dbReference type="ChEBI" id="CHEBI:190135"/>
    </cofactor>
</comment>
<dbReference type="GO" id="GO:0009228">
    <property type="term" value="P:thiamine biosynthetic process"/>
    <property type="evidence" value="ECO:0007669"/>
    <property type="project" value="InterPro"/>
</dbReference>
<reference evidence="9 10" key="1">
    <citation type="submission" date="2019-03" db="EMBL/GenBank/DDBJ databases">
        <title>Genomic Encyclopedia of Type Strains, Phase IV (KMG-IV): sequencing the most valuable type-strain genomes for metagenomic binning, comparative biology and taxonomic classification.</title>
        <authorList>
            <person name="Goeker M."/>
        </authorList>
    </citation>
    <scope>NUCLEOTIDE SEQUENCE [LARGE SCALE GENOMIC DNA]</scope>
    <source>
        <strain evidence="9 10">DSM 100055</strain>
    </source>
</reference>
<dbReference type="CDD" id="cd01335">
    <property type="entry name" value="Radical_SAM"/>
    <property type="match status" value="1"/>
</dbReference>
<evidence type="ECO:0000256" key="6">
    <source>
        <dbReference type="ARBA" id="ARBA00023014"/>
    </source>
</evidence>
<comment type="caution">
    <text evidence="9">The sequence shown here is derived from an EMBL/GenBank/DDBJ whole genome shotgun (WGS) entry which is preliminary data.</text>
</comment>
<keyword evidence="2" id="KW-0004">4Fe-4S</keyword>
<evidence type="ECO:0000256" key="1">
    <source>
        <dbReference type="ARBA" id="ARBA00001966"/>
    </source>
</evidence>
<keyword evidence="6" id="KW-0411">Iron-sulfur</keyword>
<dbReference type="InterPro" id="IPR058240">
    <property type="entry name" value="rSAM_sf"/>
</dbReference>
<evidence type="ECO:0000256" key="2">
    <source>
        <dbReference type="ARBA" id="ARBA00022485"/>
    </source>
</evidence>
<dbReference type="NCBIfam" id="TIGR02351">
    <property type="entry name" value="thiH"/>
    <property type="match status" value="1"/>
</dbReference>
<evidence type="ECO:0000256" key="3">
    <source>
        <dbReference type="ARBA" id="ARBA00022691"/>
    </source>
</evidence>
<dbReference type="Proteomes" id="UP000294678">
    <property type="component" value="Unassembled WGS sequence"/>
</dbReference>
<sequence>MSFYDVIKKYEDFNIKEYLENVSYEDVEKTINKENLNEFDFLNLISNTSLEYIEIIARKSQKLTKRYFGNTISLYAPLYISNYCTNKCTYCGFNKENKIKRKHLSYEEIEKEAKELAKTGIKHVLFLTGEAKELVSFEYIKNTLIILKKYFKSISIEIYPLKENEYRKLKNLGLDGVTIYQETYDLETYKKVHLEGQKKDYFYRLDTPERVARAGVRQIGIGALYGLSDIYKDAFFSALHAKYLMDKYIDCEISISLPRMKYSESKFKPYQKLDNKKFIQIMLAFRLYLKYIGINISTRESAEFRNNLIGLGATKYSAGSKTDVGGYTKENKSTPQFETDDKRDVNEICNAIKNRGYQPVFKDWELII</sequence>
<dbReference type="EMBL" id="SOBG01000002">
    <property type="protein sequence ID" value="TDT71976.1"/>
    <property type="molecule type" value="Genomic_DNA"/>
</dbReference>
<dbReference type="SFLD" id="SFLDF00301">
    <property type="entry name" value="2-iminoacetate_synthase_(ThiH)"/>
    <property type="match status" value="1"/>
</dbReference>
<gene>
    <name evidence="9" type="ORF">EV215_0669</name>
</gene>
<evidence type="ECO:0000313" key="9">
    <source>
        <dbReference type="EMBL" id="TDT71976.1"/>
    </source>
</evidence>
<keyword evidence="4" id="KW-0479">Metal-binding</keyword>
<protein>
    <submittedName>
        <fullName evidence="9">Tyrosine lyase ThiH</fullName>
    </submittedName>
</protein>
<comment type="cofactor">
    <cofactor evidence="1">
        <name>[4Fe-4S] cluster</name>
        <dbReference type="ChEBI" id="CHEBI:49883"/>
    </cofactor>
</comment>
<dbReference type="InterPro" id="IPR007197">
    <property type="entry name" value="rSAM"/>
</dbReference>
<dbReference type="GO" id="GO:0016829">
    <property type="term" value="F:lyase activity"/>
    <property type="evidence" value="ECO:0007669"/>
    <property type="project" value="UniProtKB-KW"/>
</dbReference>
<dbReference type="SMART" id="SM00876">
    <property type="entry name" value="BATS"/>
    <property type="match status" value="1"/>
</dbReference>
<dbReference type="GO" id="GO:0051539">
    <property type="term" value="F:4 iron, 4 sulfur cluster binding"/>
    <property type="evidence" value="ECO:0007669"/>
    <property type="project" value="UniProtKB-KW"/>
</dbReference>
<keyword evidence="5" id="KW-0408">Iron</keyword>
<dbReference type="SMART" id="SM00729">
    <property type="entry name" value="Elp3"/>
    <property type="match status" value="1"/>
</dbReference>
<dbReference type="Gene3D" id="3.20.20.70">
    <property type="entry name" value="Aldolase class I"/>
    <property type="match status" value="1"/>
</dbReference>